<gene>
    <name evidence="2" type="ORF">Psuf_061610</name>
</gene>
<proteinExistence type="predicted"/>
<feature type="region of interest" description="Disordered" evidence="1">
    <location>
        <begin position="1"/>
        <end position="21"/>
    </location>
</feature>
<reference evidence="2 3" key="2">
    <citation type="submission" date="2020-03" db="EMBL/GenBank/DDBJ databases">
        <authorList>
            <person name="Ichikawa N."/>
            <person name="Kimura A."/>
            <person name="Kitahashi Y."/>
            <person name="Uohara A."/>
        </authorList>
    </citation>
    <scope>NUCLEOTIDE SEQUENCE [LARGE SCALE GENOMIC DNA]</scope>
    <source>
        <strain evidence="2 3">NBRC 105367</strain>
    </source>
</reference>
<evidence type="ECO:0000256" key="1">
    <source>
        <dbReference type="SAM" id="MobiDB-lite"/>
    </source>
</evidence>
<protein>
    <submittedName>
        <fullName evidence="2">Uncharacterized protein</fullName>
    </submittedName>
</protein>
<accession>A0A6F8YSD9</accession>
<dbReference type="KEGG" id="psuu:Psuf_061610"/>
<evidence type="ECO:0000313" key="2">
    <source>
        <dbReference type="EMBL" id="BCB88848.1"/>
    </source>
</evidence>
<keyword evidence="3" id="KW-1185">Reference proteome</keyword>
<reference evidence="2 3" key="1">
    <citation type="submission" date="2020-03" db="EMBL/GenBank/DDBJ databases">
        <title>Whole genome shotgun sequence of Phytohabitans suffuscus NBRC 105367.</title>
        <authorList>
            <person name="Komaki H."/>
            <person name="Tamura T."/>
        </authorList>
    </citation>
    <scope>NUCLEOTIDE SEQUENCE [LARGE SCALE GENOMIC DNA]</scope>
    <source>
        <strain evidence="2 3">NBRC 105367</strain>
    </source>
</reference>
<sequence>MPAGAQVRRVPTGGFLGEQDPDEFGGSQRCAFAVGMTSAMALRRCGSLSRLVSVIASSNAAPVTAATAEAPLPGRGVRV</sequence>
<dbReference type="AlphaFoldDB" id="A0A6F8YSD9"/>
<dbReference type="EMBL" id="AP022871">
    <property type="protein sequence ID" value="BCB88848.1"/>
    <property type="molecule type" value="Genomic_DNA"/>
</dbReference>
<name>A0A6F8YSD9_9ACTN</name>
<dbReference type="Proteomes" id="UP000503011">
    <property type="component" value="Chromosome"/>
</dbReference>
<evidence type="ECO:0000313" key="3">
    <source>
        <dbReference type="Proteomes" id="UP000503011"/>
    </source>
</evidence>
<organism evidence="2 3">
    <name type="scientific">Phytohabitans suffuscus</name>
    <dbReference type="NCBI Taxonomy" id="624315"/>
    <lineage>
        <taxon>Bacteria</taxon>
        <taxon>Bacillati</taxon>
        <taxon>Actinomycetota</taxon>
        <taxon>Actinomycetes</taxon>
        <taxon>Micromonosporales</taxon>
        <taxon>Micromonosporaceae</taxon>
    </lineage>
</organism>